<dbReference type="EnsemblMetazoa" id="CLYHEMT023723.1">
    <property type="protein sequence ID" value="CLYHEMP023723.1"/>
    <property type="gene ID" value="CLYHEMG023723"/>
</dbReference>
<dbReference type="Gene3D" id="2.40.50.40">
    <property type="match status" value="1"/>
</dbReference>
<dbReference type="Proteomes" id="UP000594262">
    <property type="component" value="Unplaced"/>
</dbReference>
<evidence type="ECO:0000256" key="2">
    <source>
        <dbReference type="ARBA" id="ARBA00023242"/>
    </source>
</evidence>
<dbReference type="GO" id="GO:0005634">
    <property type="term" value="C:nucleus"/>
    <property type="evidence" value="ECO:0007669"/>
    <property type="project" value="UniProtKB-SubCell"/>
</dbReference>
<evidence type="ECO:0000313" key="4">
    <source>
        <dbReference type="EnsemblMetazoa" id="CLYHEMP023723.1"/>
    </source>
</evidence>
<evidence type="ECO:0000259" key="3">
    <source>
        <dbReference type="PROSITE" id="PS50013"/>
    </source>
</evidence>
<organism evidence="4 5">
    <name type="scientific">Clytia hemisphaerica</name>
    <dbReference type="NCBI Taxonomy" id="252671"/>
    <lineage>
        <taxon>Eukaryota</taxon>
        <taxon>Metazoa</taxon>
        <taxon>Cnidaria</taxon>
        <taxon>Hydrozoa</taxon>
        <taxon>Hydroidolina</taxon>
        <taxon>Leptothecata</taxon>
        <taxon>Obeliida</taxon>
        <taxon>Clytiidae</taxon>
        <taxon>Clytia</taxon>
    </lineage>
</organism>
<dbReference type="CDD" id="cd18966">
    <property type="entry name" value="chromodomain"/>
    <property type="match status" value="1"/>
</dbReference>
<dbReference type="AlphaFoldDB" id="A0A7M6DR78"/>
<dbReference type="InterPro" id="IPR016197">
    <property type="entry name" value="Chromo-like_dom_sf"/>
</dbReference>
<feature type="domain" description="Chromo" evidence="3">
    <location>
        <begin position="61"/>
        <end position="119"/>
    </location>
</feature>
<accession>A0A7M6DR78</accession>
<dbReference type="PANTHER" id="PTHR22812">
    <property type="entry name" value="CHROMOBOX PROTEIN"/>
    <property type="match status" value="1"/>
</dbReference>
<dbReference type="PROSITE" id="PS00598">
    <property type="entry name" value="CHROMO_1"/>
    <property type="match status" value="1"/>
</dbReference>
<protein>
    <recommendedName>
        <fullName evidence="3">Chromo domain-containing protein</fullName>
    </recommendedName>
</protein>
<dbReference type="Pfam" id="PF00385">
    <property type="entry name" value="Chromo"/>
    <property type="match status" value="1"/>
</dbReference>
<dbReference type="PROSITE" id="PS50013">
    <property type="entry name" value="CHROMO_2"/>
    <property type="match status" value="1"/>
</dbReference>
<comment type="subcellular location">
    <subcellularLocation>
        <location evidence="1">Nucleus</location>
    </subcellularLocation>
</comment>
<dbReference type="InterPro" id="IPR000953">
    <property type="entry name" value="Chromo/chromo_shadow_dom"/>
</dbReference>
<dbReference type="InterPro" id="IPR023779">
    <property type="entry name" value="Chromodomain_CS"/>
</dbReference>
<evidence type="ECO:0000256" key="1">
    <source>
        <dbReference type="ARBA" id="ARBA00004123"/>
    </source>
</evidence>
<dbReference type="OrthoDB" id="5987469at2759"/>
<dbReference type="SUPFAM" id="SSF54160">
    <property type="entry name" value="Chromo domain-like"/>
    <property type="match status" value="1"/>
</dbReference>
<keyword evidence="5" id="KW-1185">Reference proteome</keyword>
<evidence type="ECO:0000313" key="5">
    <source>
        <dbReference type="Proteomes" id="UP000594262"/>
    </source>
</evidence>
<dbReference type="SMART" id="SM00298">
    <property type="entry name" value="CHROMO"/>
    <property type="match status" value="1"/>
</dbReference>
<sequence>AYFFSLVAFSLIHSNFEHTWARMSSRNVPKLDYKSFHVSSTASEHEAMAASRRRKTGANVWQAEEILAEKKIGRHTKYLIKWAGFGTEDCTWEPRENLLDERLLLYWEDPRAFQRNDIRRVSFYKERLLTCFESCLKERLKSTRHLDFPVFMFRYFFHGKGVALTRGTWSFQKKDFEKILPRGWDCCLINSRGSRREILFPVTIRCFLSKSPKVFSKSDDGTILRKKQRLLQRITISFFKETINN</sequence>
<dbReference type="InterPro" id="IPR051219">
    <property type="entry name" value="Heterochromatin_chromo-domain"/>
</dbReference>
<dbReference type="InterPro" id="IPR023780">
    <property type="entry name" value="Chromo_domain"/>
</dbReference>
<name>A0A7M6DR78_9CNID</name>
<keyword evidence="2" id="KW-0539">Nucleus</keyword>
<proteinExistence type="predicted"/>
<reference evidence="4" key="1">
    <citation type="submission" date="2021-01" db="UniProtKB">
        <authorList>
            <consortium name="EnsemblMetazoa"/>
        </authorList>
    </citation>
    <scope>IDENTIFICATION</scope>
</reference>